<feature type="compositionally biased region" description="Basic residues" evidence="1">
    <location>
        <begin position="72"/>
        <end position="83"/>
    </location>
</feature>
<gene>
    <name evidence="3" type="ORF">BDP55DRAFT_626556</name>
</gene>
<feature type="transmembrane region" description="Helical" evidence="2">
    <location>
        <begin position="201"/>
        <end position="221"/>
    </location>
</feature>
<dbReference type="RefSeq" id="XP_060435625.1">
    <property type="nucleotide sequence ID" value="XM_060571646.1"/>
</dbReference>
<accession>A0AAJ0EZA6</accession>
<name>A0AAJ0EZA6_9PEZI</name>
<evidence type="ECO:0000256" key="2">
    <source>
        <dbReference type="SAM" id="Phobius"/>
    </source>
</evidence>
<feature type="transmembrane region" description="Helical" evidence="2">
    <location>
        <begin position="233"/>
        <end position="254"/>
    </location>
</feature>
<keyword evidence="2" id="KW-0472">Membrane</keyword>
<feature type="region of interest" description="Disordered" evidence="1">
    <location>
        <begin position="53"/>
        <end position="85"/>
    </location>
</feature>
<feature type="compositionally biased region" description="Polar residues" evidence="1">
    <location>
        <begin position="53"/>
        <end position="70"/>
    </location>
</feature>
<proteinExistence type="predicted"/>
<keyword evidence="2" id="KW-1133">Transmembrane helix</keyword>
<dbReference type="Proteomes" id="UP001224890">
    <property type="component" value="Unassembled WGS sequence"/>
</dbReference>
<dbReference type="AlphaFoldDB" id="A0AAJ0EZA6"/>
<comment type="caution">
    <text evidence="3">The sequence shown here is derived from an EMBL/GenBank/DDBJ whole genome shotgun (WGS) entry which is preliminary data.</text>
</comment>
<dbReference type="EMBL" id="JAHMHR010000003">
    <property type="protein sequence ID" value="KAK1699868.1"/>
    <property type="molecule type" value="Genomic_DNA"/>
</dbReference>
<evidence type="ECO:0000256" key="1">
    <source>
        <dbReference type="SAM" id="MobiDB-lite"/>
    </source>
</evidence>
<organism evidence="3 4">
    <name type="scientific">Colletotrichum godetiae</name>
    <dbReference type="NCBI Taxonomy" id="1209918"/>
    <lineage>
        <taxon>Eukaryota</taxon>
        <taxon>Fungi</taxon>
        <taxon>Dikarya</taxon>
        <taxon>Ascomycota</taxon>
        <taxon>Pezizomycotina</taxon>
        <taxon>Sordariomycetes</taxon>
        <taxon>Hypocreomycetidae</taxon>
        <taxon>Glomerellales</taxon>
        <taxon>Glomerellaceae</taxon>
        <taxon>Colletotrichum</taxon>
        <taxon>Colletotrichum acutatum species complex</taxon>
    </lineage>
</organism>
<reference evidence="3" key="1">
    <citation type="submission" date="2021-06" db="EMBL/GenBank/DDBJ databases">
        <title>Comparative genomics, transcriptomics and evolutionary studies reveal genomic signatures of adaptation to plant cell wall in hemibiotrophic fungi.</title>
        <authorList>
            <consortium name="DOE Joint Genome Institute"/>
            <person name="Baroncelli R."/>
            <person name="Diaz J.F."/>
            <person name="Benocci T."/>
            <person name="Peng M."/>
            <person name="Battaglia E."/>
            <person name="Haridas S."/>
            <person name="Andreopoulos W."/>
            <person name="Labutti K."/>
            <person name="Pangilinan J."/>
            <person name="Floch G.L."/>
            <person name="Makela M.R."/>
            <person name="Henrissat B."/>
            <person name="Grigoriev I.V."/>
            <person name="Crouch J.A."/>
            <person name="De Vries R.P."/>
            <person name="Sukno S.A."/>
            <person name="Thon M.R."/>
        </authorList>
    </citation>
    <scope>NUCLEOTIDE SEQUENCE</scope>
    <source>
        <strain evidence="3">CBS 193.32</strain>
    </source>
</reference>
<keyword evidence="2" id="KW-0812">Transmembrane</keyword>
<dbReference type="GeneID" id="85456172"/>
<protein>
    <submittedName>
        <fullName evidence="3">Uncharacterized protein</fullName>
    </submittedName>
</protein>
<evidence type="ECO:0000313" key="4">
    <source>
        <dbReference type="Proteomes" id="UP001224890"/>
    </source>
</evidence>
<sequence length="284" mass="31129">MASIPSLARPLLRLHRPGLPLLTVNSKLRRYSGGRGGMRGRRAVCELRAGNSAYTAPSSTDHGSESSVLSPRNRRAKKRRHGPRSWPSGLWTLITDDTPDYPYLLRHPGHVRRDASLFSLSSFLVWFATGYSQTWAELATPRPSPAAANTPFRVTWAAHSLELPSCPCASHSYGILASSNTQLVEVILNSTAYHMASSGQVGFSMQHVVALVVAIVLAVTLTVEDRDTTLPYAYFANCIFLLYNLTPAGVGLLLRQLQHSTRDESLESPEATLRDYAAWSLATV</sequence>
<evidence type="ECO:0000313" key="3">
    <source>
        <dbReference type="EMBL" id="KAK1699868.1"/>
    </source>
</evidence>
<keyword evidence="4" id="KW-1185">Reference proteome</keyword>